<feature type="domain" description="RDD" evidence="6">
    <location>
        <begin position="36"/>
        <end position="158"/>
    </location>
</feature>
<keyword evidence="3 5" id="KW-1133">Transmembrane helix</keyword>
<evidence type="ECO:0000259" key="6">
    <source>
        <dbReference type="Pfam" id="PF06271"/>
    </source>
</evidence>
<dbReference type="OrthoDB" id="9787732at2"/>
<dbReference type="PANTHER" id="PTHR38480:SF1">
    <property type="entry name" value="SLR0254 PROTEIN"/>
    <property type="match status" value="1"/>
</dbReference>
<keyword evidence="2 5" id="KW-0812">Transmembrane</keyword>
<dbReference type="Proteomes" id="UP000636453">
    <property type="component" value="Unassembled WGS sequence"/>
</dbReference>
<organism evidence="7 8">
    <name type="scientific">Vulcaniibacterium thermophilum</name>
    <dbReference type="NCBI Taxonomy" id="1169913"/>
    <lineage>
        <taxon>Bacteria</taxon>
        <taxon>Pseudomonadati</taxon>
        <taxon>Pseudomonadota</taxon>
        <taxon>Gammaproteobacteria</taxon>
        <taxon>Lysobacterales</taxon>
        <taxon>Lysobacteraceae</taxon>
        <taxon>Vulcaniibacterium</taxon>
    </lineage>
</organism>
<gene>
    <name evidence="7" type="ORF">GCM10007167_06430</name>
</gene>
<evidence type="ECO:0000256" key="3">
    <source>
        <dbReference type="ARBA" id="ARBA00022989"/>
    </source>
</evidence>
<evidence type="ECO:0000256" key="2">
    <source>
        <dbReference type="ARBA" id="ARBA00022692"/>
    </source>
</evidence>
<keyword evidence="8" id="KW-1185">Reference proteome</keyword>
<evidence type="ECO:0000313" key="8">
    <source>
        <dbReference type="Proteomes" id="UP000636453"/>
    </source>
</evidence>
<evidence type="ECO:0000313" key="7">
    <source>
        <dbReference type="EMBL" id="GHE27666.1"/>
    </source>
</evidence>
<dbReference type="GO" id="GO:0016020">
    <property type="term" value="C:membrane"/>
    <property type="evidence" value="ECO:0007669"/>
    <property type="project" value="UniProtKB-SubCell"/>
</dbReference>
<dbReference type="AlphaFoldDB" id="A0A918YZI0"/>
<evidence type="ECO:0000256" key="1">
    <source>
        <dbReference type="ARBA" id="ARBA00004141"/>
    </source>
</evidence>
<name>A0A918YZI0_9GAMM</name>
<dbReference type="EMBL" id="BNCF01000002">
    <property type="protein sequence ID" value="GHE27666.1"/>
    <property type="molecule type" value="Genomic_DNA"/>
</dbReference>
<evidence type="ECO:0000256" key="5">
    <source>
        <dbReference type="SAM" id="Phobius"/>
    </source>
</evidence>
<evidence type="ECO:0000256" key="4">
    <source>
        <dbReference type="ARBA" id="ARBA00023136"/>
    </source>
</evidence>
<sequence length="241" mass="25505">MSGERGRGTSVDERAGLDTFREVITPEGVALRLPAAGPVPRALAWAIDFALRMAAILVLGIVLGMTGATGMGLYLVALFVVFWLYPVLFEVLDGGRTPGKRALGLRVIAANGAPVGWLPAFARNLLRTVDMLPFGYATGLVACLADPWQRRLGDIVAGTLVVHEMRAQPRPPLVPAVPMPPPSALQPHEQAAVIAFAERAPLLTPARQAELADLAAPLVGARGAAAAERLNAIAHWLLGRR</sequence>
<reference evidence="7" key="1">
    <citation type="journal article" date="2014" name="Int. J. Syst. Evol. Microbiol.">
        <title>Complete genome sequence of Corynebacterium casei LMG S-19264T (=DSM 44701T), isolated from a smear-ripened cheese.</title>
        <authorList>
            <consortium name="US DOE Joint Genome Institute (JGI-PGF)"/>
            <person name="Walter F."/>
            <person name="Albersmeier A."/>
            <person name="Kalinowski J."/>
            <person name="Ruckert C."/>
        </authorList>
    </citation>
    <scope>NUCLEOTIDE SEQUENCE</scope>
    <source>
        <strain evidence="7">KCTC 32020</strain>
    </source>
</reference>
<keyword evidence="4 5" id="KW-0472">Membrane</keyword>
<proteinExistence type="predicted"/>
<feature type="transmembrane region" description="Helical" evidence="5">
    <location>
        <begin position="71"/>
        <end position="92"/>
    </location>
</feature>
<dbReference type="PANTHER" id="PTHR38480">
    <property type="entry name" value="SLR0254 PROTEIN"/>
    <property type="match status" value="1"/>
</dbReference>
<dbReference type="InterPro" id="IPR010432">
    <property type="entry name" value="RDD"/>
</dbReference>
<comment type="caution">
    <text evidence="7">The sequence shown here is derived from an EMBL/GenBank/DDBJ whole genome shotgun (WGS) entry which is preliminary data.</text>
</comment>
<accession>A0A918YZI0</accession>
<comment type="subcellular location">
    <subcellularLocation>
        <location evidence="1">Membrane</location>
        <topology evidence="1">Multi-pass membrane protein</topology>
    </subcellularLocation>
</comment>
<reference evidence="7" key="2">
    <citation type="submission" date="2020-09" db="EMBL/GenBank/DDBJ databases">
        <authorList>
            <person name="Sun Q."/>
            <person name="Kim S."/>
        </authorList>
    </citation>
    <scope>NUCLEOTIDE SEQUENCE</scope>
    <source>
        <strain evidence="7">KCTC 32020</strain>
    </source>
</reference>
<dbReference type="Pfam" id="PF06271">
    <property type="entry name" value="RDD"/>
    <property type="match status" value="1"/>
</dbReference>
<protein>
    <submittedName>
        <fullName evidence="7">RDD family protein</fullName>
    </submittedName>
</protein>
<dbReference type="RefSeq" id="WP_146472043.1">
    <property type="nucleotide sequence ID" value="NZ_BNCF01000002.1"/>
</dbReference>